<name>A0AA96QYH9_9CAUD</name>
<protein>
    <submittedName>
        <fullName evidence="1">Uncharacterized protein</fullName>
    </submittedName>
</protein>
<sequence length="69" mass="7593">MIKVGSIIEILNHDAEDISDVEAEQFPLGSRHTVVGFHPDTGEVEVPWSESADAGDAYTFFPGEYKLVE</sequence>
<accession>A0AA96QYH9</accession>
<dbReference type="Proteomes" id="UP001305490">
    <property type="component" value="Segment"/>
</dbReference>
<dbReference type="EMBL" id="OQ884031">
    <property type="protein sequence ID" value="WNO29954.1"/>
    <property type="molecule type" value="Genomic_DNA"/>
</dbReference>
<evidence type="ECO:0000313" key="1">
    <source>
        <dbReference type="EMBL" id="WNO29954.1"/>
    </source>
</evidence>
<reference evidence="1 2" key="1">
    <citation type="submission" date="2023-04" db="EMBL/GenBank/DDBJ databases">
        <authorList>
            <person name="Zhang K."/>
        </authorList>
    </citation>
    <scope>NUCLEOTIDE SEQUENCE [LARGE SCALE GENOMIC DNA]</scope>
</reference>
<proteinExistence type="predicted"/>
<keyword evidence="2" id="KW-1185">Reference proteome</keyword>
<organism evidence="1 2">
    <name type="scientific">Enterobacter phage SDFMU_EhYP</name>
    <dbReference type="NCBI Taxonomy" id="3076128"/>
    <lineage>
        <taxon>Viruses</taxon>
        <taxon>Duplodnaviria</taxon>
        <taxon>Heunggongvirae</taxon>
        <taxon>Uroviricota</taxon>
        <taxon>Caudoviricetes</taxon>
        <taxon>Autographivirales</taxon>
        <taxon>Autoscriptoviridae</taxon>
        <taxon>Slopekvirinae</taxon>
        <taxon>Koutsourovirus</taxon>
        <taxon>Koutsourovirus EhYP</taxon>
    </lineage>
</organism>
<evidence type="ECO:0000313" key="2">
    <source>
        <dbReference type="Proteomes" id="UP001305490"/>
    </source>
</evidence>